<reference evidence="2" key="1">
    <citation type="submission" date="2020-08" db="EMBL/GenBank/DDBJ databases">
        <title>Genome public.</title>
        <authorList>
            <person name="Liu C."/>
            <person name="Sun Q."/>
        </authorList>
    </citation>
    <scope>NUCLEOTIDE SEQUENCE</scope>
    <source>
        <strain evidence="2">BX8</strain>
    </source>
</reference>
<dbReference type="Proteomes" id="UP000659630">
    <property type="component" value="Unassembled WGS sequence"/>
</dbReference>
<evidence type="ECO:0000256" key="1">
    <source>
        <dbReference type="SAM" id="MobiDB-lite"/>
    </source>
</evidence>
<protein>
    <submittedName>
        <fullName evidence="2">Collagen-like protein</fullName>
    </submittedName>
</protein>
<feature type="region of interest" description="Disordered" evidence="1">
    <location>
        <begin position="268"/>
        <end position="336"/>
    </location>
</feature>
<dbReference type="PANTHER" id="PTHR24023:SF1115">
    <property type="entry name" value="FIBRILLAR COLLAGEN NC1 DOMAIN-CONTAINING PROTEIN"/>
    <property type="match status" value="1"/>
</dbReference>
<dbReference type="AlphaFoldDB" id="A0A923L2B8"/>
<dbReference type="PANTHER" id="PTHR24023">
    <property type="entry name" value="COLLAGEN ALPHA"/>
    <property type="match status" value="1"/>
</dbReference>
<dbReference type="Pfam" id="PF01391">
    <property type="entry name" value="Collagen"/>
    <property type="match status" value="2"/>
</dbReference>
<proteinExistence type="predicted"/>
<dbReference type="GO" id="GO:0005615">
    <property type="term" value="C:extracellular space"/>
    <property type="evidence" value="ECO:0007669"/>
    <property type="project" value="TreeGrafter"/>
</dbReference>
<dbReference type="Gene3D" id="1.20.5.320">
    <property type="entry name" value="6-Phosphogluconate Dehydrogenase, domain 3"/>
    <property type="match status" value="2"/>
</dbReference>
<dbReference type="InterPro" id="IPR050149">
    <property type="entry name" value="Collagen_superfamily"/>
</dbReference>
<feature type="compositionally biased region" description="Low complexity" evidence="1">
    <location>
        <begin position="174"/>
        <end position="212"/>
    </location>
</feature>
<gene>
    <name evidence="2" type="ORF">H8S23_13645</name>
</gene>
<comment type="caution">
    <text evidence="2">The sequence shown here is derived from an EMBL/GenBank/DDBJ whole genome shotgun (WGS) entry which is preliminary data.</text>
</comment>
<dbReference type="GO" id="GO:0030020">
    <property type="term" value="F:extracellular matrix structural constituent conferring tensile strength"/>
    <property type="evidence" value="ECO:0007669"/>
    <property type="project" value="TreeGrafter"/>
</dbReference>
<dbReference type="GO" id="GO:0030198">
    <property type="term" value="P:extracellular matrix organization"/>
    <property type="evidence" value="ECO:0007669"/>
    <property type="project" value="TreeGrafter"/>
</dbReference>
<dbReference type="InterPro" id="IPR008160">
    <property type="entry name" value="Collagen"/>
</dbReference>
<keyword evidence="3" id="KW-1185">Reference proteome</keyword>
<feature type="compositionally biased region" description="Polar residues" evidence="1">
    <location>
        <begin position="320"/>
        <end position="335"/>
    </location>
</feature>
<feature type="non-terminal residue" evidence="2">
    <location>
        <position position="1"/>
    </location>
</feature>
<dbReference type="EMBL" id="JACONZ010000005">
    <property type="protein sequence ID" value="MBC5582551.1"/>
    <property type="molecule type" value="Genomic_DNA"/>
</dbReference>
<sequence length="449" mass="46077">GNVGRPDTPGVSSAEMQRILDELPREVIIPKFNGLVEALETLEIEKRVKSGDIMAIRVNADNQLEVSADGVNFEATGSSGHLIVGPDGAQMPQRGRLRFTGDSVVSDSPETNETRITGVKGDKGEQGEIGPRGPQGIQGLPGRVYLPVMDDEGNITWNIVEDSGTIPTARNIRGPQGVQGTQGPQGEQGPAGPAGAAGAQGPQGPQGPAGAAGMDGRSFTVKGRYETLLDLQTDYPTGQEGDAWSIGSIGYNVVYVWDINDAAWKNVGPIQGPMGPEGPQGIQGPQGAQGEQGPRGQQGIQGVQGERGLPGPQGERGPQGTPTTVNGKSGDNINLTPADIGAATAAQGQIAEGLIDGSKTAAKAESAAAAAKLSTPRKIGSADFDGTADVTLADVGAEPTFAKNTAFNKNFGSSSDTVCQGNDSRLSNARRASNISMSLSGTTLTITYS</sequence>
<feature type="compositionally biased region" description="Low complexity" evidence="1">
    <location>
        <begin position="268"/>
        <end position="307"/>
    </location>
</feature>
<feature type="compositionally biased region" description="Polar residues" evidence="1">
    <location>
        <begin position="103"/>
        <end position="115"/>
    </location>
</feature>
<keyword evidence="2" id="KW-0176">Collagen</keyword>
<accession>A0A923L2B8</accession>
<organism evidence="2 3">
    <name type="scientific">Anaerofilum hominis</name>
    <dbReference type="NCBI Taxonomy" id="2763016"/>
    <lineage>
        <taxon>Bacteria</taxon>
        <taxon>Bacillati</taxon>
        <taxon>Bacillota</taxon>
        <taxon>Clostridia</taxon>
        <taxon>Eubacteriales</taxon>
        <taxon>Oscillospiraceae</taxon>
        <taxon>Anaerofilum</taxon>
    </lineage>
</organism>
<name>A0A923L2B8_9FIRM</name>
<feature type="region of interest" description="Disordered" evidence="1">
    <location>
        <begin position="100"/>
        <end position="140"/>
    </location>
</feature>
<dbReference type="GO" id="GO:0031012">
    <property type="term" value="C:extracellular matrix"/>
    <property type="evidence" value="ECO:0007669"/>
    <property type="project" value="TreeGrafter"/>
</dbReference>
<evidence type="ECO:0000313" key="3">
    <source>
        <dbReference type="Proteomes" id="UP000659630"/>
    </source>
</evidence>
<feature type="region of interest" description="Disordered" evidence="1">
    <location>
        <begin position="166"/>
        <end position="217"/>
    </location>
</feature>
<evidence type="ECO:0000313" key="2">
    <source>
        <dbReference type="EMBL" id="MBC5582551.1"/>
    </source>
</evidence>